<accession>A0A560C0X3</accession>
<gene>
    <name evidence="2" type="ORF">FBZ83_11211</name>
</gene>
<evidence type="ECO:0000256" key="1">
    <source>
        <dbReference type="SAM" id="MobiDB-lite"/>
    </source>
</evidence>
<feature type="region of interest" description="Disordered" evidence="1">
    <location>
        <begin position="65"/>
        <end position="87"/>
    </location>
</feature>
<dbReference type="Pfam" id="PF11233">
    <property type="entry name" value="DUF3035"/>
    <property type="match status" value="1"/>
</dbReference>
<sequence>MLSFASSIARRSTRSLGRALGRGPLLGLALVALALTGCTDVRRSIGLDRTSPDEFTVVSRAPLTMPPSLTRLPEPRPGAARPQDATSSAVAAASVFGGSSRATAAGGRTATAGTAGESALIAQAGAKGGIEPGIRNKVDQETTQLVVADKSWIDSLLFWQTQEQPYEIVDPKKENQRLREAQATGKALNDGTVPTIERKRRAPLEGLF</sequence>
<dbReference type="AlphaFoldDB" id="A0A560C0X3"/>
<name>A0A560C0X3_AZOBR</name>
<protein>
    <submittedName>
        <fullName evidence="2">Beta-barrel assembly complex subunit BamF</fullName>
    </submittedName>
</protein>
<evidence type="ECO:0000313" key="3">
    <source>
        <dbReference type="Proteomes" id="UP000318529"/>
    </source>
</evidence>
<dbReference type="EMBL" id="VITH01000012">
    <property type="protein sequence ID" value="TWA78512.1"/>
    <property type="molecule type" value="Genomic_DNA"/>
</dbReference>
<dbReference type="Proteomes" id="UP000318529">
    <property type="component" value="Unassembled WGS sequence"/>
</dbReference>
<organism evidence="2 3">
    <name type="scientific">Azospirillum brasilense</name>
    <dbReference type="NCBI Taxonomy" id="192"/>
    <lineage>
        <taxon>Bacteria</taxon>
        <taxon>Pseudomonadati</taxon>
        <taxon>Pseudomonadota</taxon>
        <taxon>Alphaproteobacteria</taxon>
        <taxon>Rhodospirillales</taxon>
        <taxon>Azospirillaceae</taxon>
        <taxon>Azospirillum</taxon>
    </lineage>
</organism>
<reference evidence="2 3" key="1">
    <citation type="submission" date="2019-06" db="EMBL/GenBank/DDBJ databases">
        <title>Genomic Encyclopedia of Type Strains, Phase IV (KMG-V): Genome sequencing to study the core and pangenomes of soil and plant-associated prokaryotes.</title>
        <authorList>
            <person name="Whitman W."/>
        </authorList>
    </citation>
    <scope>NUCLEOTIDE SEQUENCE [LARGE SCALE GENOMIC DNA]</scope>
    <source>
        <strain evidence="2 3">BR 11650</strain>
    </source>
</reference>
<evidence type="ECO:0000313" key="2">
    <source>
        <dbReference type="EMBL" id="TWA78512.1"/>
    </source>
</evidence>
<dbReference type="InterPro" id="IPR021395">
    <property type="entry name" value="DUF3035"/>
</dbReference>
<comment type="caution">
    <text evidence="2">The sequence shown here is derived from an EMBL/GenBank/DDBJ whole genome shotgun (WGS) entry which is preliminary data.</text>
</comment>
<dbReference type="RefSeq" id="WP_211111723.1">
    <property type="nucleotide sequence ID" value="NZ_VITH01000012.1"/>
</dbReference>
<proteinExistence type="predicted"/>